<dbReference type="NCBIfam" id="TIGR01571">
    <property type="entry name" value="A_thal_Cys_rich"/>
    <property type="match status" value="1"/>
</dbReference>
<evidence type="ECO:0000256" key="6">
    <source>
        <dbReference type="ARBA" id="ARBA00048679"/>
    </source>
</evidence>
<dbReference type="AlphaFoldDB" id="A0A9Q1K156"/>
<dbReference type="OrthoDB" id="1045822at2759"/>
<evidence type="ECO:0000259" key="9">
    <source>
        <dbReference type="Pfam" id="PF13947"/>
    </source>
</evidence>
<dbReference type="InterPro" id="IPR032872">
    <property type="entry name" value="WAK_assoc_C"/>
</dbReference>
<keyword evidence="12" id="KW-1185">Reference proteome</keyword>
<dbReference type="Pfam" id="PF04749">
    <property type="entry name" value="PLAC8"/>
    <property type="match status" value="1"/>
</dbReference>
<evidence type="ECO:0000256" key="4">
    <source>
        <dbReference type="ARBA" id="ARBA00023180"/>
    </source>
</evidence>
<proteinExistence type="predicted"/>
<comment type="catalytic activity">
    <reaction evidence="5">
        <text>L-threonyl-[protein] + ATP = O-phospho-L-threonyl-[protein] + ADP + H(+)</text>
        <dbReference type="Rhea" id="RHEA:46608"/>
        <dbReference type="Rhea" id="RHEA-COMP:11060"/>
        <dbReference type="Rhea" id="RHEA-COMP:11605"/>
        <dbReference type="ChEBI" id="CHEBI:15378"/>
        <dbReference type="ChEBI" id="CHEBI:30013"/>
        <dbReference type="ChEBI" id="CHEBI:30616"/>
        <dbReference type="ChEBI" id="CHEBI:61977"/>
        <dbReference type="ChEBI" id="CHEBI:456216"/>
        <dbReference type="EC" id="2.7.11.1"/>
    </reaction>
</comment>
<dbReference type="InterPro" id="IPR006461">
    <property type="entry name" value="PLAC_motif_containing"/>
</dbReference>
<evidence type="ECO:0000256" key="3">
    <source>
        <dbReference type="ARBA" id="ARBA00022729"/>
    </source>
</evidence>
<evidence type="ECO:0000259" key="10">
    <source>
        <dbReference type="Pfam" id="PF14380"/>
    </source>
</evidence>
<evidence type="ECO:0000256" key="7">
    <source>
        <dbReference type="SAM" id="MobiDB-lite"/>
    </source>
</evidence>
<evidence type="ECO:0000256" key="2">
    <source>
        <dbReference type="ARBA" id="ARBA00012513"/>
    </source>
</evidence>
<comment type="caution">
    <text evidence="11">The sequence shown here is derived from an EMBL/GenBank/DDBJ whole genome shotgun (WGS) entry which is preliminary data.</text>
</comment>
<feature type="transmembrane region" description="Helical" evidence="8">
    <location>
        <begin position="99"/>
        <end position="122"/>
    </location>
</feature>
<evidence type="ECO:0000256" key="5">
    <source>
        <dbReference type="ARBA" id="ARBA00047899"/>
    </source>
</evidence>
<comment type="catalytic activity">
    <reaction evidence="6">
        <text>L-seryl-[protein] + ATP = O-phospho-L-seryl-[protein] + ADP + H(+)</text>
        <dbReference type="Rhea" id="RHEA:17989"/>
        <dbReference type="Rhea" id="RHEA-COMP:9863"/>
        <dbReference type="Rhea" id="RHEA-COMP:11604"/>
        <dbReference type="ChEBI" id="CHEBI:15378"/>
        <dbReference type="ChEBI" id="CHEBI:29999"/>
        <dbReference type="ChEBI" id="CHEBI:30616"/>
        <dbReference type="ChEBI" id="CHEBI:83421"/>
        <dbReference type="ChEBI" id="CHEBI:456216"/>
        <dbReference type="EC" id="2.7.11.1"/>
    </reaction>
</comment>
<dbReference type="GO" id="GO:0030247">
    <property type="term" value="F:polysaccharide binding"/>
    <property type="evidence" value="ECO:0007669"/>
    <property type="project" value="InterPro"/>
</dbReference>
<organism evidence="11 12">
    <name type="scientific">Carnegiea gigantea</name>
    <dbReference type="NCBI Taxonomy" id="171969"/>
    <lineage>
        <taxon>Eukaryota</taxon>
        <taxon>Viridiplantae</taxon>
        <taxon>Streptophyta</taxon>
        <taxon>Embryophyta</taxon>
        <taxon>Tracheophyta</taxon>
        <taxon>Spermatophyta</taxon>
        <taxon>Magnoliopsida</taxon>
        <taxon>eudicotyledons</taxon>
        <taxon>Gunneridae</taxon>
        <taxon>Pentapetalae</taxon>
        <taxon>Caryophyllales</taxon>
        <taxon>Cactineae</taxon>
        <taxon>Cactaceae</taxon>
        <taxon>Cactoideae</taxon>
        <taxon>Echinocereeae</taxon>
        <taxon>Carnegiea</taxon>
    </lineage>
</organism>
<dbReference type="Proteomes" id="UP001153076">
    <property type="component" value="Unassembled WGS sequence"/>
</dbReference>
<feature type="domain" description="Wall-associated receptor kinase C-terminal" evidence="10">
    <location>
        <begin position="422"/>
        <end position="509"/>
    </location>
</feature>
<dbReference type="Pfam" id="PF14380">
    <property type="entry name" value="WAK_assoc"/>
    <property type="match status" value="1"/>
</dbReference>
<dbReference type="PANTHER" id="PTHR33138">
    <property type="entry name" value="OS01G0690200 PROTEIN"/>
    <property type="match status" value="1"/>
</dbReference>
<reference evidence="11" key="1">
    <citation type="submission" date="2022-04" db="EMBL/GenBank/DDBJ databases">
        <title>Carnegiea gigantea Genome sequencing and assembly v2.</title>
        <authorList>
            <person name="Copetti D."/>
            <person name="Sanderson M.J."/>
            <person name="Burquez A."/>
            <person name="Wojciechowski M.F."/>
        </authorList>
    </citation>
    <scope>NUCLEOTIDE SEQUENCE</scope>
    <source>
        <strain evidence="11">SGP5-SGP5p</strain>
        <tissue evidence="11">Aerial part</tissue>
    </source>
</reference>
<keyword evidence="8" id="KW-0812">Transmembrane</keyword>
<dbReference type="EMBL" id="JAKOGI010000446">
    <property type="protein sequence ID" value="KAJ8434885.1"/>
    <property type="molecule type" value="Genomic_DNA"/>
</dbReference>
<accession>A0A9Q1K156</accession>
<feature type="transmembrane region" description="Helical" evidence="8">
    <location>
        <begin position="128"/>
        <end position="146"/>
    </location>
</feature>
<keyword evidence="3" id="KW-0732">Signal</keyword>
<dbReference type="GO" id="GO:0004674">
    <property type="term" value="F:protein serine/threonine kinase activity"/>
    <property type="evidence" value="ECO:0007669"/>
    <property type="project" value="UniProtKB-EC"/>
</dbReference>
<keyword evidence="8" id="KW-1133">Transmembrane helix</keyword>
<name>A0A9Q1K156_9CARY</name>
<evidence type="ECO:0000256" key="8">
    <source>
        <dbReference type="SAM" id="Phobius"/>
    </source>
</evidence>
<evidence type="ECO:0000256" key="1">
    <source>
        <dbReference type="ARBA" id="ARBA00004167"/>
    </source>
</evidence>
<dbReference type="InterPro" id="IPR025287">
    <property type="entry name" value="WAK_GUB"/>
</dbReference>
<comment type="subcellular location">
    <subcellularLocation>
        <location evidence="1">Membrane</location>
        <topology evidence="1">Single-pass membrane protein</topology>
    </subcellularLocation>
</comment>
<evidence type="ECO:0000313" key="11">
    <source>
        <dbReference type="EMBL" id="KAJ8434885.1"/>
    </source>
</evidence>
<dbReference type="Pfam" id="PF13947">
    <property type="entry name" value="GUB_WAK_bind"/>
    <property type="match status" value="1"/>
</dbReference>
<feature type="region of interest" description="Disordered" evidence="7">
    <location>
        <begin position="597"/>
        <end position="619"/>
    </location>
</feature>
<feature type="domain" description="Wall-associated receptor kinase galacturonan-binding" evidence="9">
    <location>
        <begin position="289"/>
        <end position="355"/>
    </location>
</feature>
<evidence type="ECO:0000313" key="12">
    <source>
        <dbReference type="Proteomes" id="UP001153076"/>
    </source>
</evidence>
<gene>
    <name evidence="11" type="ORF">Cgig2_003324</name>
</gene>
<protein>
    <recommendedName>
        <fullName evidence="2">non-specific serine/threonine protein kinase</fullName>
        <ecNumber evidence="2">2.7.11.1</ecNumber>
    </recommendedName>
</protein>
<keyword evidence="8" id="KW-0472">Membrane</keyword>
<sequence length="619" mass="69138">MADLAKSEKLGLEKEAEGQRLIEGASIVDFDALCSNVASQNQGKWRLLDDEEGGVGGVFRMWEGEVLDCFDDRRIAVESLCCPCCRFGKNMRQAGLGSCFIQGTVYFLLAISAFVNCIAFLVTRRRCFLYLAVAFTISVGTYLGFFRTKMRSKFNIRGHESFLDDCVYHLVCPCCAISQETRTLEINNVQGGTWHGRGDTICIGTVREGGKAFVELHPPHPISVHFDETSSTAKDQGYFPHPCPAFLSSYMEFYGLSSRNNFTITIIFILALTNLQASLCHQSKEFKICSQTFNCGNLTGITYPFYGQDRPDYCGYPGFELLECAQSQLPKLMIKSQKFLVIGINSTSSTITIAREDYYQRAGCPSSSNIANITIDFTRFQYTTANQNITLLYSSCGSVCTSAPLKAMTFPCPVTATQNFEVCYLTKKMMSDHNISESTCPNRLFLPIHRSDNMAIDNSGQVMQVSFAAWHGFELKWSADNALCGQCLASGGQCGHDWSSNKFFCFCTDESKCPFTGSISDKRHILSKSKIAMLGDLEREDYEVNYKEKLNDEERELQRKMIMVSLWCVQTNPSSRPAMSKVVEMLEGNLESLQIPPTPFSSSCSRSQSHSSTTRSLTR</sequence>
<dbReference type="PANTHER" id="PTHR33138:SF72">
    <property type="entry name" value="WALL-ASSOCIATED RECEPTOR KINASE CARBOXY-TERMINAL PROTEIN"/>
    <property type="match status" value="1"/>
</dbReference>
<dbReference type="GO" id="GO:0016020">
    <property type="term" value="C:membrane"/>
    <property type="evidence" value="ECO:0007669"/>
    <property type="project" value="UniProtKB-SubCell"/>
</dbReference>
<feature type="compositionally biased region" description="Low complexity" evidence="7">
    <location>
        <begin position="601"/>
        <end position="619"/>
    </location>
</feature>
<keyword evidence="4" id="KW-0325">Glycoprotein</keyword>
<dbReference type="EC" id="2.7.11.1" evidence="2"/>